<reference evidence="7 9" key="3">
    <citation type="journal article" date="2024" name="Syst. Appl. Microbiol.">
        <title>Helicobacter cappadocius sp. nov., from lizards: The first psychrotrophic Helicobacter species.</title>
        <authorList>
            <person name="Aydin F."/>
            <person name="Tarhane S."/>
            <person name="Karakaya E."/>
            <person name="Abay S."/>
            <person name="Kayman T."/>
            <person name="Guran O."/>
            <person name="Bozkurt E."/>
            <person name="Uzum N."/>
            <person name="Avci A."/>
            <person name="Olgun K."/>
            <person name="Jablonski D."/>
            <person name="Guran C."/>
            <person name="Burcin Saticioglu I."/>
        </authorList>
    </citation>
    <scope>NUCLEOTIDE SEQUENCE [LARGE SCALE GENOMIC DNA]</scope>
    <source>
        <strain evidence="7">Faydin-H75</strain>
        <strain evidence="9">faydin-H76</strain>
    </source>
</reference>
<dbReference type="GO" id="GO:0046819">
    <property type="term" value="P:protein secretion by the type V secretion system"/>
    <property type="evidence" value="ECO:0007669"/>
    <property type="project" value="TreeGrafter"/>
</dbReference>
<dbReference type="EMBL" id="JAUPEV010000002">
    <property type="protein sequence ID" value="MDO7252686.1"/>
    <property type="molecule type" value="Genomic_DNA"/>
</dbReference>
<evidence type="ECO:0000256" key="4">
    <source>
        <dbReference type="SAM" id="Phobius"/>
    </source>
</evidence>
<evidence type="ECO:0000256" key="2">
    <source>
        <dbReference type="ARBA" id="ARBA00022692"/>
    </source>
</evidence>
<dbReference type="Pfam" id="PF08479">
    <property type="entry name" value="POTRA_2"/>
    <property type="match status" value="1"/>
</dbReference>
<dbReference type="Gene3D" id="2.40.160.50">
    <property type="entry name" value="membrane protein fhac: a member of the omp85/tpsb transporter family"/>
    <property type="match status" value="1"/>
</dbReference>
<dbReference type="GO" id="GO:0098046">
    <property type="term" value="C:type V protein secretion system complex"/>
    <property type="evidence" value="ECO:0007669"/>
    <property type="project" value="TreeGrafter"/>
</dbReference>
<dbReference type="EMBL" id="JAUYZK010000002">
    <property type="protein sequence ID" value="MDP2538553.1"/>
    <property type="molecule type" value="Genomic_DNA"/>
</dbReference>
<proteinExistence type="predicted"/>
<feature type="transmembrane region" description="Helical" evidence="4">
    <location>
        <begin position="7"/>
        <end position="25"/>
    </location>
</feature>
<evidence type="ECO:0000313" key="9">
    <source>
        <dbReference type="Proteomes" id="UP001177258"/>
    </source>
</evidence>
<evidence type="ECO:0000259" key="6">
    <source>
        <dbReference type="Pfam" id="PF08479"/>
    </source>
</evidence>
<evidence type="ECO:0000259" key="5">
    <source>
        <dbReference type="Pfam" id="PF03865"/>
    </source>
</evidence>
<keyword evidence="4" id="KW-0472">Membrane</keyword>
<dbReference type="AlphaFoldDB" id="A0AA90T4P1"/>
<dbReference type="PANTHER" id="PTHR34597">
    <property type="entry name" value="SLR1661 PROTEIN"/>
    <property type="match status" value="1"/>
</dbReference>
<evidence type="ECO:0000256" key="3">
    <source>
        <dbReference type="ARBA" id="ARBA00023237"/>
    </source>
</evidence>
<evidence type="ECO:0000313" key="8">
    <source>
        <dbReference type="EMBL" id="MDP2538553.1"/>
    </source>
</evidence>
<gene>
    <name evidence="7" type="ORF">Q5I04_01970</name>
    <name evidence="8" type="ORF">Q5I06_01970</name>
</gene>
<keyword evidence="4" id="KW-1133">Transmembrane helix</keyword>
<keyword evidence="3" id="KW-0998">Cell outer membrane</keyword>
<dbReference type="Proteomes" id="UP001177258">
    <property type="component" value="Unassembled WGS sequence"/>
</dbReference>
<organism evidence="8 9">
    <name type="scientific">Helicobacter cappadocius</name>
    <dbReference type="NCBI Taxonomy" id="3063998"/>
    <lineage>
        <taxon>Bacteria</taxon>
        <taxon>Pseudomonadati</taxon>
        <taxon>Campylobacterota</taxon>
        <taxon>Epsilonproteobacteria</taxon>
        <taxon>Campylobacterales</taxon>
        <taxon>Helicobacteraceae</taxon>
        <taxon>Helicobacter</taxon>
    </lineage>
</organism>
<dbReference type="InterPro" id="IPR013686">
    <property type="entry name" value="Polypept-transport_assoc_ShlB"/>
</dbReference>
<accession>A0AA90T4P1</accession>
<name>A0AA90T4P1_9HELI</name>
<evidence type="ECO:0000256" key="1">
    <source>
        <dbReference type="ARBA" id="ARBA00022452"/>
    </source>
</evidence>
<reference evidence="8 10" key="1">
    <citation type="submission" date="2023-07" db="EMBL/GenBank/DDBJ databases">
        <title>Unpublished Manusciprt.</title>
        <authorList>
            <person name="Aydin F."/>
            <person name="Tarhane S."/>
            <person name="Saticioglu I.B."/>
            <person name="Karakaya E."/>
            <person name="Abay S."/>
            <person name="Guran O."/>
            <person name="Bozkurt E."/>
            <person name="Uzum N."/>
            <person name="Olgun K."/>
            <person name="Jablonski D."/>
        </authorList>
    </citation>
    <scope>NUCLEOTIDE SEQUENCE</scope>
    <source>
        <strain evidence="10">faydin-H75</strain>
        <strain evidence="8">Faydin-H76</strain>
    </source>
</reference>
<evidence type="ECO:0000313" key="7">
    <source>
        <dbReference type="EMBL" id="MDO7252686.1"/>
    </source>
</evidence>
<dbReference type="PIRSF" id="PIRSF029745">
    <property type="entry name" value="FhaC"/>
    <property type="match status" value="1"/>
</dbReference>
<keyword evidence="2 4" id="KW-0812">Transmembrane</keyword>
<keyword evidence="1" id="KW-1134">Transmembrane beta strand</keyword>
<protein>
    <submittedName>
        <fullName evidence="8">ShlB/FhaC/HecB family hemolysin secretion/activation protein</fullName>
    </submittedName>
</protein>
<dbReference type="RefSeq" id="WP_305516528.1">
    <property type="nucleotide sequence ID" value="NZ_JAUPEV010000002.1"/>
</dbReference>
<feature type="domain" description="Polypeptide-transport-associated ShlB-type" evidence="6">
    <location>
        <begin position="109"/>
        <end position="163"/>
    </location>
</feature>
<dbReference type="InterPro" id="IPR027282">
    <property type="entry name" value="TPS"/>
</dbReference>
<evidence type="ECO:0000313" key="10">
    <source>
        <dbReference type="Proteomes" id="UP001240777"/>
    </source>
</evidence>
<dbReference type="Pfam" id="PF03865">
    <property type="entry name" value="ShlB"/>
    <property type="match status" value="1"/>
</dbReference>
<sequence>MVIIKYIKIWMIILFILIQIITLYVKAYSKDLLYNPNDVNEQLNNQRKDFLDYQNFQQFKNRIPKQPTQKNTQTLSKNPSSVCFYIDKISLQSSMLSLQDKIQKEFKFLTPILKSYTHQCLSAEKITELLNELKLKSLKKGYITTVFGVSDQDLNNKKLIITLQTSILKEIEYKDKKNTTRFWGKDYSIRPGDIFTIRPIDRGLYNLKRLKTLNPIIEISSINADKNTPIKESKITINNQSKNLPIYASLNANNAGSTSTGIYQTSLQFGVENLLLLAEILRVYGLLTPDWKNSHNLYVSADFSIPFRRFLFSISGSYSQYAQNLSVNKNTFSYNGYSANMDVNGNFLIYLDNLNQISFNLGLGKRWAKNYIEDIELIPQRRNLTNIYANINYIRFISRASINLSLGVKQGIKFLGSMDNFTNSKQYPDFFYTIPTIDAYIYAPFKILNQNLAYTSLVKTQVSRGRLYASEKFGLGGIYSVRGFDSLVLNGEMGILNRNDITYYLPPFFKISLAPAIGLDMGYTTDIYKNTDYVSRNNGSLIGGGVGLKFYWGKYFNAEIWGYHPIYNPNTLKGRYFYANLGFNWE</sequence>
<feature type="domain" description="Haemolysin activator HlyB C-terminal" evidence="5">
    <location>
        <begin position="232"/>
        <end position="550"/>
    </location>
</feature>
<dbReference type="InterPro" id="IPR051544">
    <property type="entry name" value="TPS_OM_transporter"/>
</dbReference>
<dbReference type="Gene3D" id="3.10.20.310">
    <property type="entry name" value="membrane protein fhac"/>
    <property type="match status" value="1"/>
</dbReference>
<dbReference type="PANTHER" id="PTHR34597:SF3">
    <property type="entry name" value="OUTER MEMBRANE TRANSPORTER CDIB"/>
    <property type="match status" value="1"/>
</dbReference>
<dbReference type="GO" id="GO:0008320">
    <property type="term" value="F:protein transmembrane transporter activity"/>
    <property type="evidence" value="ECO:0007669"/>
    <property type="project" value="TreeGrafter"/>
</dbReference>
<reference evidence="7" key="2">
    <citation type="submission" date="2023-07" db="EMBL/GenBank/DDBJ databases">
        <authorList>
            <person name="Aydin F."/>
            <person name="Tarhane S."/>
            <person name="Saticioglu I.B."/>
            <person name="Karakaya E."/>
            <person name="Abay S."/>
            <person name="Guran O."/>
            <person name="Bozkurt E."/>
            <person name="Uzum N."/>
            <person name="Olgun K."/>
            <person name="Jablonski D."/>
        </authorList>
    </citation>
    <scope>NUCLEOTIDE SEQUENCE</scope>
    <source>
        <strain evidence="7">Faydin-H75</strain>
    </source>
</reference>
<keyword evidence="10" id="KW-1185">Reference proteome</keyword>
<dbReference type="Proteomes" id="UP001240777">
    <property type="component" value="Unassembled WGS sequence"/>
</dbReference>
<dbReference type="InterPro" id="IPR005565">
    <property type="entry name" value="Hemolysn_activator_HlyB_C"/>
</dbReference>
<comment type="caution">
    <text evidence="8">The sequence shown here is derived from an EMBL/GenBank/DDBJ whole genome shotgun (WGS) entry which is preliminary data.</text>
</comment>